<evidence type="ECO:0008006" key="3">
    <source>
        <dbReference type="Google" id="ProtNLM"/>
    </source>
</evidence>
<gene>
    <name evidence="1" type="ORF">A3D65_04655</name>
</gene>
<dbReference type="PANTHER" id="PTHR36932">
    <property type="entry name" value="CAPSULAR POLYSACCHARIDE BIOSYNTHESIS PROTEIN"/>
    <property type="match status" value="1"/>
</dbReference>
<proteinExistence type="predicted"/>
<sequence>MAIRQIQKIVAFETLSADFFLHSAYMRAFSLLNDMTPQEQREYQFHRLQRLLHYAHRAIPYWSKLISKDLTHGDTFNIKNFERLPILTREALIKHDADLVVRNIKRHKFRTWTTSGSTGIPKRFVGNKVYCQKMAASEEYFVNFLGTDFRTYGYMTPNIHLKDIVTLIPRPISTEALQKLLRDKNISAAQGPLSRLLFLAENIEAGKIQFKPKFVVSGSEFLSLENKKYLERVFQCPVYNKYGCVETGVLGLECPERGGFHITPVNCYVEVVDDNAHSVSRGAQGKIVVTCFNNRLMPLIRYDIGDTGRWIDGECVCGLNMPRLFFEGRKLDYIKFIDGRKCSALKVMRGIDNKFANIIAKQQIIQESLNKIVLKFVPGREYRPIHEKSMRDFIYSQFRGFPEIFVKVVMVSSLNNVRNGKHVIFESRI</sequence>
<evidence type="ECO:0000313" key="2">
    <source>
        <dbReference type="Proteomes" id="UP000177996"/>
    </source>
</evidence>
<name>A0A1G2D516_9BACT</name>
<dbReference type="AlphaFoldDB" id="A0A1G2D516"/>
<dbReference type="EMBL" id="MHLL01000045">
    <property type="protein sequence ID" value="OGZ08030.1"/>
    <property type="molecule type" value="Genomic_DNA"/>
</dbReference>
<organism evidence="1 2">
    <name type="scientific">Candidatus Lloydbacteria bacterium RIFCSPHIGHO2_02_FULL_50_13</name>
    <dbReference type="NCBI Taxonomy" id="1798661"/>
    <lineage>
        <taxon>Bacteria</taxon>
        <taxon>Candidatus Lloydiibacteriota</taxon>
    </lineage>
</organism>
<accession>A0A1G2D516</accession>
<dbReference type="Proteomes" id="UP000177996">
    <property type="component" value="Unassembled WGS sequence"/>
</dbReference>
<evidence type="ECO:0000313" key="1">
    <source>
        <dbReference type="EMBL" id="OGZ08030.1"/>
    </source>
</evidence>
<protein>
    <recommendedName>
        <fullName evidence="3">AMP-dependent synthetase/ligase domain-containing protein</fullName>
    </recommendedName>
</protein>
<dbReference type="PANTHER" id="PTHR36932:SF1">
    <property type="entry name" value="CAPSULAR POLYSACCHARIDE BIOSYNTHESIS PROTEIN"/>
    <property type="match status" value="1"/>
</dbReference>
<dbReference type="Gene3D" id="3.40.50.12780">
    <property type="entry name" value="N-terminal domain of ligase-like"/>
    <property type="match status" value="1"/>
</dbReference>
<dbReference type="SUPFAM" id="SSF56801">
    <property type="entry name" value="Acetyl-CoA synthetase-like"/>
    <property type="match status" value="1"/>
</dbReference>
<dbReference type="InterPro" id="IPR042099">
    <property type="entry name" value="ANL_N_sf"/>
</dbReference>
<dbReference type="InterPro" id="IPR053158">
    <property type="entry name" value="CapK_Type1_Caps_Biosynth"/>
</dbReference>
<dbReference type="STRING" id="1798661.A3D65_04655"/>
<comment type="caution">
    <text evidence="1">The sequence shown here is derived from an EMBL/GenBank/DDBJ whole genome shotgun (WGS) entry which is preliminary data.</text>
</comment>
<reference evidence="1 2" key="1">
    <citation type="journal article" date="2016" name="Nat. Commun.">
        <title>Thousands of microbial genomes shed light on interconnected biogeochemical processes in an aquifer system.</title>
        <authorList>
            <person name="Anantharaman K."/>
            <person name="Brown C.T."/>
            <person name="Hug L.A."/>
            <person name="Sharon I."/>
            <person name="Castelle C.J."/>
            <person name="Probst A.J."/>
            <person name="Thomas B.C."/>
            <person name="Singh A."/>
            <person name="Wilkins M.J."/>
            <person name="Karaoz U."/>
            <person name="Brodie E.L."/>
            <person name="Williams K.H."/>
            <person name="Hubbard S.S."/>
            <person name="Banfield J.F."/>
        </authorList>
    </citation>
    <scope>NUCLEOTIDE SEQUENCE [LARGE SCALE GENOMIC DNA]</scope>
</reference>